<feature type="compositionally biased region" description="Polar residues" evidence="1">
    <location>
        <begin position="505"/>
        <end position="517"/>
    </location>
</feature>
<comment type="caution">
    <text evidence="2">The sequence shown here is derived from an EMBL/GenBank/DDBJ whole genome shotgun (WGS) entry which is preliminary data.</text>
</comment>
<feature type="region of interest" description="Disordered" evidence="1">
    <location>
        <begin position="328"/>
        <end position="358"/>
    </location>
</feature>
<dbReference type="AlphaFoldDB" id="A0AAN9IHI9"/>
<gene>
    <name evidence="2" type="ORF">RJT34_22478</name>
</gene>
<dbReference type="InterPro" id="IPR053234">
    <property type="entry name" value="RPM1_Interactor"/>
</dbReference>
<organism evidence="2 3">
    <name type="scientific">Clitoria ternatea</name>
    <name type="common">Butterfly pea</name>
    <dbReference type="NCBI Taxonomy" id="43366"/>
    <lineage>
        <taxon>Eukaryota</taxon>
        <taxon>Viridiplantae</taxon>
        <taxon>Streptophyta</taxon>
        <taxon>Embryophyta</taxon>
        <taxon>Tracheophyta</taxon>
        <taxon>Spermatophyta</taxon>
        <taxon>Magnoliopsida</taxon>
        <taxon>eudicotyledons</taxon>
        <taxon>Gunneridae</taxon>
        <taxon>Pentapetalae</taxon>
        <taxon>rosids</taxon>
        <taxon>fabids</taxon>
        <taxon>Fabales</taxon>
        <taxon>Fabaceae</taxon>
        <taxon>Papilionoideae</taxon>
        <taxon>50 kb inversion clade</taxon>
        <taxon>NPAAA clade</taxon>
        <taxon>indigoferoid/millettioid clade</taxon>
        <taxon>Phaseoleae</taxon>
        <taxon>Clitoria</taxon>
    </lineage>
</organism>
<accession>A0AAN9IHI9</accession>
<reference evidence="2 3" key="1">
    <citation type="submission" date="2024-01" db="EMBL/GenBank/DDBJ databases">
        <title>The genomes of 5 underutilized Papilionoideae crops provide insights into root nodulation and disease resistance.</title>
        <authorList>
            <person name="Yuan L."/>
        </authorList>
    </citation>
    <scope>NUCLEOTIDE SEQUENCE [LARGE SCALE GENOMIC DNA]</scope>
    <source>
        <strain evidence="2">LY-2023</strain>
        <tissue evidence="2">Leaf</tissue>
    </source>
</reference>
<protein>
    <submittedName>
        <fullName evidence="2">Uncharacterized protein</fullName>
    </submittedName>
</protein>
<dbReference type="PANTHER" id="PTHR33443:SF35">
    <property type="entry name" value="VQ DOMAIN-CONTAINING PROTEIN"/>
    <property type="match status" value="1"/>
</dbReference>
<proteinExistence type="predicted"/>
<dbReference type="Proteomes" id="UP001359559">
    <property type="component" value="Unassembled WGS sequence"/>
</dbReference>
<dbReference type="PANTHER" id="PTHR33443">
    <property type="entry name" value="ZGC:112980"/>
    <property type="match status" value="1"/>
</dbReference>
<evidence type="ECO:0000256" key="1">
    <source>
        <dbReference type="SAM" id="MobiDB-lite"/>
    </source>
</evidence>
<feature type="compositionally biased region" description="Basic and acidic residues" evidence="1">
    <location>
        <begin position="491"/>
        <end position="501"/>
    </location>
</feature>
<keyword evidence="3" id="KW-1185">Reference proteome</keyword>
<feature type="region of interest" description="Disordered" evidence="1">
    <location>
        <begin position="546"/>
        <end position="565"/>
    </location>
</feature>
<dbReference type="EMBL" id="JAYKXN010000006">
    <property type="protein sequence ID" value="KAK7277465.1"/>
    <property type="molecule type" value="Genomic_DNA"/>
</dbReference>
<feature type="compositionally biased region" description="Polar residues" evidence="1">
    <location>
        <begin position="548"/>
        <end position="564"/>
    </location>
</feature>
<feature type="region of interest" description="Disordered" evidence="1">
    <location>
        <begin position="485"/>
        <end position="517"/>
    </location>
</feature>
<feature type="compositionally biased region" description="Polar residues" evidence="1">
    <location>
        <begin position="346"/>
        <end position="358"/>
    </location>
</feature>
<evidence type="ECO:0000313" key="3">
    <source>
        <dbReference type="Proteomes" id="UP001359559"/>
    </source>
</evidence>
<name>A0AAN9IHI9_CLITE</name>
<sequence>MPMVYVISSDDDDGDDEEEEVIVVEEEKEDVLPKTTDFDWLQKLLYTPDQESDDSDEVVIIHENKPALKSNSSTLPVKDIDGGGGDDGGDDCVVLEGDPENVVVSVVEEATGSDELLVVGEKGQIACRDYPHARHLCAKFPFSSTPHEKHCSQCHCYVCDCLAPCVKWGTGILGSDHCHANDRTEMWKIQRKNFKLGKSSPLPASTNFDISLRAVRPQHNLPLGIVHLSPNSVLQNQTSGSTAMHSLPSLNSISQIQTWSAITRVCSNPSLNSNVQNKVTIASTATNLTIPNGVNHSRQESWSPTVRNRYQPQSVPRQVLGVRSHAIQRDRGNGANSLRPQGVGSAGNTLTVNNSSHGSSGFNDHVNATLQHDKYLKPTGLLNYGLCNAPEVVRHPSHLPFGSLPSSEPVSLNCVDQHTVASEMQAYWQPLPQSNDYQNFHQTSIQGNDAPSSYVACLNSAQHRNERQIISQNEHARGNITQCGIASQDASKPKPHEECPRETAAGNSPFDSSWTENTGQSIEPLVEFPSLESLVSVQQPLNVKESDTQLTGSNEPPTESSHVPSSLVDFENWLLEKDSAPMVTNDIFSSDFNIPSPDFDPVDVGALYYLDEG</sequence>
<evidence type="ECO:0000313" key="2">
    <source>
        <dbReference type="EMBL" id="KAK7277465.1"/>
    </source>
</evidence>